<keyword evidence="2" id="KW-1277">Toxin-antitoxin system</keyword>
<sequence length="94" mass="10749">MTMPRSFALGGHFENFIDEQLRSGRYNNASEVVRDGLRMLEDRENLRQLQIAEIRQSIEASRKDGRTTPADEVLSRLEAKYTAMSDQAETQGDE</sequence>
<name>W9GSJ9_9PROT</name>
<dbReference type="AlphaFoldDB" id="W9GSJ9"/>
<accession>W9GSJ9</accession>
<comment type="similarity">
    <text evidence="1">Belongs to the ParD antitoxin family.</text>
</comment>
<comment type="caution">
    <text evidence="3">The sequence shown here is derived from an EMBL/GenBank/DDBJ whole genome shotgun (WGS) entry which is preliminary data.</text>
</comment>
<dbReference type="STRING" id="1385369.N825_25725"/>
<proteinExistence type="inferred from homology"/>
<dbReference type="SUPFAM" id="SSF47598">
    <property type="entry name" value="Ribbon-helix-helix"/>
    <property type="match status" value="1"/>
</dbReference>
<protein>
    <submittedName>
        <fullName evidence="3">Addiction module antitoxin</fullName>
    </submittedName>
</protein>
<dbReference type="NCBIfam" id="TIGR02606">
    <property type="entry name" value="antidote_CC2985"/>
    <property type="match status" value="1"/>
</dbReference>
<dbReference type="PANTHER" id="PTHR36582:SF2">
    <property type="entry name" value="ANTITOXIN PARD"/>
    <property type="match status" value="1"/>
</dbReference>
<dbReference type="GO" id="GO:0006355">
    <property type="term" value="P:regulation of DNA-templated transcription"/>
    <property type="evidence" value="ECO:0007669"/>
    <property type="project" value="InterPro"/>
</dbReference>
<gene>
    <name evidence="3" type="ORF">N825_25725</name>
</gene>
<dbReference type="EMBL" id="AVFL01000037">
    <property type="protein sequence ID" value="EWY36724.1"/>
    <property type="molecule type" value="Genomic_DNA"/>
</dbReference>
<evidence type="ECO:0000256" key="1">
    <source>
        <dbReference type="ARBA" id="ARBA00008580"/>
    </source>
</evidence>
<reference evidence="3 4" key="1">
    <citation type="submission" date="2013-08" db="EMBL/GenBank/DDBJ databases">
        <title>The genome sequence of Skermanella stibiiresistens.</title>
        <authorList>
            <person name="Zhu W."/>
            <person name="Wang G."/>
        </authorList>
    </citation>
    <scope>NUCLEOTIDE SEQUENCE [LARGE SCALE GENOMIC DNA]</scope>
    <source>
        <strain evidence="3 4">SB22</strain>
    </source>
</reference>
<evidence type="ECO:0000256" key="2">
    <source>
        <dbReference type="ARBA" id="ARBA00022649"/>
    </source>
</evidence>
<dbReference type="Proteomes" id="UP000019486">
    <property type="component" value="Unassembled WGS sequence"/>
</dbReference>
<dbReference type="CDD" id="cd22231">
    <property type="entry name" value="RHH_NikR_HicB-like"/>
    <property type="match status" value="1"/>
</dbReference>
<dbReference type="PANTHER" id="PTHR36582">
    <property type="entry name" value="ANTITOXIN PARD"/>
    <property type="match status" value="1"/>
</dbReference>
<dbReference type="InterPro" id="IPR010985">
    <property type="entry name" value="Ribbon_hlx_hlx"/>
</dbReference>
<organism evidence="3 4">
    <name type="scientific">Skermanella stibiiresistens SB22</name>
    <dbReference type="NCBI Taxonomy" id="1385369"/>
    <lineage>
        <taxon>Bacteria</taxon>
        <taxon>Pseudomonadati</taxon>
        <taxon>Pseudomonadota</taxon>
        <taxon>Alphaproteobacteria</taxon>
        <taxon>Rhodospirillales</taxon>
        <taxon>Azospirillaceae</taxon>
        <taxon>Skermanella</taxon>
    </lineage>
</organism>
<dbReference type="InterPro" id="IPR038296">
    <property type="entry name" value="ParD_sf"/>
</dbReference>
<dbReference type="Pfam" id="PF03693">
    <property type="entry name" value="ParD_antitoxin"/>
    <property type="match status" value="1"/>
</dbReference>
<keyword evidence="4" id="KW-1185">Reference proteome</keyword>
<evidence type="ECO:0000313" key="4">
    <source>
        <dbReference type="Proteomes" id="UP000019486"/>
    </source>
</evidence>
<dbReference type="InterPro" id="IPR022789">
    <property type="entry name" value="ParD"/>
</dbReference>
<evidence type="ECO:0000313" key="3">
    <source>
        <dbReference type="EMBL" id="EWY36724.1"/>
    </source>
</evidence>
<dbReference type="Gene3D" id="6.10.10.120">
    <property type="entry name" value="Antitoxin ParD1-like"/>
    <property type="match status" value="1"/>
</dbReference>